<dbReference type="RefSeq" id="WP_217160869.1">
    <property type="nucleotide sequence ID" value="NZ_VOMB01000027.1"/>
</dbReference>
<reference evidence="2 3" key="1">
    <citation type="journal article" date="2021" name="Sci. Rep.">
        <title>Phenotypic and genomic hallmarks of a novel, potentially pathogenic rapidly growing Mycobacterium species related to the Mycobacterium fortuitum complex.</title>
        <authorList>
            <person name="Gharbi R."/>
            <person name="Khanna V."/>
            <person name="Frigui W."/>
            <person name="Mhenni B."/>
            <person name="Brosch R."/>
            <person name="Mardassi H."/>
        </authorList>
    </citation>
    <scope>NUCLEOTIDE SEQUENCE [LARGE SCALE GENOMIC DNA]</scope>
    <source>
        <strain evidence="2 3">TNTM28</strain>
    </source>
</reference>
<feature type="transmembrane region" description="Helical" evidence="1">
    <location>
        <begin position="39"/>
        <end position="62"/>
    </location>
</feature>
<evidence type="ECO:0000313" key="3">
    <source>
        <dbReference type="Proteomes" id="UP000812982"/>
    </source>
</evidence>
<proteinExistence type="predicted"/>
<dbReference type="EMBL" id="VOMB01000027">
    <property type="protein sequence ID" value="MBU9767019.1"/>
    <property type="molecule type" value="Genomic_DNA"/>
</dbReference>
<feature type="transmembrane region" description="Helical" evidence="1">
    <location>
        <begin position="68"/>
        <end position="86"/>
    </location>
</feature>
<keyword evidence="1" id="KW-1133">Transmembrane helix</keyword>
<organism evidence="2 3">
    <name type="scientific">[Mycobacterium] fortunisiensis</name>
    <dbReference type="NCBI Taxonomy" id="2600579"/>
    <lineage>
        <taxon>Bacteria</taxon>
        <taxon>Bacillati</taxon>
        <taxon>Actinomycetota</taxon>
        <taxon>Actinomycetes</taxon>
        <taxon>Mycobacteriales</taxon>
        <taxon>Mycobacteriaceae</taxon>
        <taxon>Mycolicibacterium</taxon>
    </lineage>
</organism>
<feature type="transmembrane region" description="Helical" evidence="1">
    <location>
        <begin position="6"/>
        <end position="27"/>
    </location>
</feature>
<evidence type="ECO:0000313" key="2">
    <source>
        <dbReference type="EMBL" id="MBU9767019.1"/>
    </source>
</evidence>
<dbReference type="Proteomes" id="UP000812982">
    <property type="component" value="Unassembled WGS sequence"/>
</dbReference>
<sequence length="227" mass="24130">MDSLVTVIVPALVAVLTAAGAVIGLQFRDADAYERRRGFWQWLLVLLAAAATMGAVGSASGVGKPIEAALMTALAVAAVILGHVMWRRRVPDAEPRIVAIATASAMCAVLVIVGAVSLIYVKDKGCRQADLLVQYTRASSGAIMPAFQANQGPTTADYENWSKLIREAADQVTAGDVAPHAKRLGELAEQITDAARNHDKAKHAVLGAQYYDEFNSILTRCQIDLTS</sequence>
<feature type="transmembrane region" description="Helical" evidence="1">
    <location>
        <begin position="98"/>
        <end position="121"/>
    </location>
</feature>
<name>A0ABS6KU31_9MYCO</name>
<evidence type="ECO:0000256" key="1">
    <source>
        <dbReference type="SAM" id="Phobius"/>
    </source>
</evidence>
<keyword evidence="3" id="KW-1185">Reference proteome</keyword>
<comment type="caution">
    <text evidence="2">The sequence shown here is derived from an EMBL/GenBank/DDBJ whole genome shotgun (WGS) entry which is preliminary data.</text>
</comment>
<protein>
    <recommendedName>
        <fullName evidence="4">DUF4239 domain-containing protein</fullName>
    </recommendedName>
</protein>
<keyword evidence="1" id="KW-0472">Membrane</keyword>
<evidence type="ECO:0008006" key="4">
    <source>
        <dbReference type="Google" id="ProtNLM"/>
    </source>
</evidence>
<accession>A0ABS6KU31</accession>
<gene>
    <name evidence="2" type="ORF">FR943_24680</name>
</gene>
<keyword evidence="1" id="KW-0812">Transmembrane</keyword>